<comment type="similarity">
    <text evidence="1">Belongs to the UPF0065 (bug) family.</text>
</comment>
<evidence type="ECO:0000256" key="2">
    <source>
        <dbReference type="SAM" id="SignalP"/>
    </source>
</evidence>
<dbReference type="PIRSF" id="PIRSF017082">
    <property type="entry name" value="YflP"/>
    <property type="match status" value="1"/>
</dbReference>
<feature type="chain" id="PRO_5016261214" evidence="2">
    <location>
        <begin position="21"/>
        <end position="328"/>
    </location>
</feature>
<dbReference type="Gene3D" id="3.40.190.150">
    <property type="entry name" value="Bordetella uptake gene, domain 1"/>
    <property type="match status" value="1"/>
</dbReference>
<feature type="signal peptide" evidence="2">
    <location>
        <begin position="1"/>
        <end position="20"/>
    </location>
</feature>
<dbReference type="OrthoDB" id="7250553at2"/>
<dbReference type="InterPro" id="IPR042100">
    <property type="entry name" value="Bug_dom1"/>
</dbReference>
<dbReference type="AlphaFoldDB" id="A0A327MDE3"/>
<keyword evidence="4" id="KW-1185">Reference proteome</keyword>
<comment type="caution">
    <text evidence="3">The sequence shown here is derived from an EMBL/GenBank/DDBJ whole genome shotgun (WGS) entry which is preliminary data.</text>
</comment>
<sequence>MPPLRRRALLGALLASPALAAGPEAARDWPSRPVRLIVGYPAGASTDLCARILAEDIRRRLPQPVIVENRPGANGALGAAFVAEAEPDGHTLLVSNTSTMTANHLLYRDIRYDPLRDLLPISTITLSPFILAVSGKSRQRARMQSLAAILELARSRPEGLTYGSGGIGNLQHLNMELLARKAGIRLLHVPFRGAAPAENALVAGDVDLMLETPSAGPLFRDRAIDAIAVTGGTRWRDLPEVPTLAEAGLPELVLTFWNGLVAPAGLPPAIRERLVGLMRAASEAPETRRLLLGQGEVMVLPPEAFRDRIAADIARNAAVIREAGIEVQ</sequence>
<dbReference type="PANTHER" id="PTHR42928">
    <property type="entry name" value="TRICARBOXYLATE-BINDING PROTEIN"/>
    <property type="match status" value="1"/>
</dbReference>
<dbReference type="RefSeq" id="WP_111468309.1">
    <property type="nucleotide sequence ID" value="NZ_QLIX01000002.1"/>
</dbReference>
<evidence type="ECO:0000256" key="1">
    <source>
        <dbReference type="ARBA" id="ARBA00006987"/>
    </source>
</evidence>
<protein>
    <submittedName>
        <fullName evidence="3">Tripartite tricarboxylate transporter substrate binding protein</fullName>
    </submittedName>
</protein>
<organism evidence="3 4">
    <name type="scientific">Roseicella frigidaeris</name>
    <dbReference type="NCBI Taxonomy" id="2230885"/>
    <lineage>
        <taxon>Bacteria</taxon>
        <taxon>Pseudomonadati</taxon>
        <taxon>Pseudomonadota</taxon>
        <taxon>Alphaproteobacteria</taxon>
        <taxon>Acetobacterales</taxon>
        <taxon>Roseomonadaceae</taxon>
        <taxon>Roseicella</taxon>
    </lineage>
</organism>
<dbReference type="Gene3D" id="3.40.190.10">
    <property type="entry name" value="Periplasmic binding protein-like II"/>
    <property type="match status" value="1"/>
</dbReference>
<evidence type="ECO:0000313" key="3">
    <source>
        <dbReference type="EMBL" id="RAI60124.1"/>
    </source>
</evidence>
<dbReference type="SUPFAM" id="SSF53850">
    <property type="entry name" value="Periplasmic binding protein-like II"/>
    <property type="match status" value="1"/>
</dbReference>
<dbReference type="EMBL" id="QLIX01000002">
    <property type="protein sequence ID" value="RAI60124.1"/>
    <property type="molecule type" value="Genomic_DNA"/>
</dbReference>
<accession>A0A327MDE3</accession>
<name>A0A327MDE3_9PROT</name>
<gene>
    <name evidence="3" type="ORF">DOO78_03270</name>
</gene>
<dbReference type="Pfam" id="PF03401">
    <property type="entry name" value="TctC"/>
    <property type="match status" value="1"/>
</dbReference>
<dbReference type="PANTHER" id="PTHR42928:SF5">
    <property type="entry name" value="BLR1237 PROTEIN"/>
    <property type="match status" value="1"/>
</dbReference>
<dbReference type="Proteomes" id="UP000249065">
    <property type="component" value="Unassembled WGS sequence"/>
</dbReference>
<evidence type="ECO:0000313" key="4">
    <source>
        <dbReference type="Proteomes" id="UP000249065"/>
    </source>
</evidence>
<proteinExistence type="inferred from homology"/>
<dbReference type="InterPro" id="IPR005064">
    <property type="entry name" value="BUG"/>
</dbReference>
<keyword evidence="2" id="KW-0732">Signal</keyword>
<reference evidence="4" key="1">
    <citation type="submission" date="2018-06" db="EMBL/GenBank/DDBJ databases">
        <authorList>
            <person name="Khan S.A."/>
        </authorList>
    </citation>
    <scope>NUCLEOTIDE SEQUENCE [LARGE SCALE GENOMIC DNA]</scope>
    <source>
        <strain evidence="4">DB-1506</strain>
    </source>
</reference>
<dbReference type="CDD" id="cd07012">
    <property type="entry name" value="PBP2_Bug_TTT"/>
    <property type="match status" value="1"/>
</dbReference>